<name>A0ABR0LQ17_9PEZI</name>
<comment type="caution">
    <text evidence="2">The sequence shown here is derived from an EMBL/GenBank/DDBJ whole genome shotgun (WGS) entry which is preliminary data.</text>
</comment>
<dbReference type="PANTHER" id="PTHR30383:SF5">
    <property type="entry name" value="SGNH HYDROLASE-TYPE ESTERASE DOMAIN-CONTAINING PROTEIN"/>
    <property type="match status" value="1"/>
</dbReference>
<dbReference type="Proteomes" id="UP001357485">
    <property type="component" value="Unassembled WGS sequence"/>
</dbReference>
<dbReference type="InterPro" id="IPR036514">
    <property type="entry name" value="SGNH_hydro_sf"/>
</dbReference>
<organism evidence="2 3">
    <name type="scientific">Cryomyces antarcticus</name>
    <dbReference type="NCBI Taxonomy" id="329879"/>
    <lineage>
        <taxon>Eukaryota</taxon>
        <taxon>Fungi</taxon>
        <taxon>Dikarya</taxon>
        <taxon>Ascomycota</taxon>
        <taxon>Pezizomycotina</taxon>
        <taxon>Dothideomycetes</taxon>
        <taxon>Dothideomycetes incertae sedis</taxon>
        <taxon>Cryomyces</taxon>
    </lineage>
</organism>
<evidence type="ECO:0000313" key="3">
    <source>
        <dbReference type="Proteomes" id="UP001357485"/>
    </source>
</evidence>
<reference evidence="2 3" key="1">
    <citation type="submission" date="2023-08" db="EMBL/GenBank/DDBJ databases">
        <title>Black Yeasts Isolated from many extreme environments.</title>
        <authorList>
            <person name="Coleine C."/>
            <person name="Stajich J.E."/>
            <person name="Selbmann L."/>
        </authorList>
    </citation>
    <scope>NUCLEOTIDE SEQUENCE [LARGE SCALE GENOMIC DNA]</scope>
    <source>
        <strain evidence="2 3">CCFEE 536</strain>
    </source>
</reference>
<dbReference type="PANTHER" id="PTHR30383">
    <property type="entry name" value="THIOESTERASE 1/PROTEASE 1/LYSOPHOSPHOLIPASE L1"/>
    <property type="match status" value="1"/>
</dbReference>
<evidence type="ECO:0000313" key="2">
    <source>
        <dbReference type="EMBL" id="KAK5201681.1"/>
    </source>
</evidence>
<dbReference type="Pfam" id="PF13472">
    <property type="entry name" value="Lipase_GDSL_2"/>
    <property type="match status" value="1"/>
</dbReference>
<accession>A0ABR0LQ17</accession>
<proteinExistence type="predicted"/>
<dbReference type="EMBL" id="JAVRRA010016527">
    <property type="protein sequence ID" value="KAK5201681.1"/>
    <property type="molecule type" value="Genomic_DNA"/>
</dbReference>
<dbReference type="InterPro" id="IPR051532">
    <property type="entry name" value="Ester_Hydrolysis_Enzymes"/>
</dbReference>
<dbReference type="Gene3D" id="3.40.50.1110">
    <property type="entry name" value="SGNH hydrolase"/>
    <property type="match status" value="1"/>
</dbReference>
<feature type="domain" description="SGNH hydrolase-type esterase" evidence="1">
    <location>
        <begin position="7"/>
        <end position="79"/>
    </location>
</feature>
<gene>
    <name evidence="2" type="ORF">LTR16_001826</name>
</gene>
<sequence length="81" mass="8428">MADNFSEGHPGWVITQIAGAAAASTGLEPNVVLLHAGTNDMNIPTDPTKAYERLGALIDQLNHGWPAATILVAQIIPAANN</sequence>
<evidence type="ECO:0000259" key="1">
    <source>
        <dbReference type="Pfam" id="PF13472"/>
    </source>
</evidence>
<keyword evidence="3" id="KW-1185">Reference proteome</keyword>
<dbReference type="InterPro" id="IPR013830">
    <property type="entry name" value="SGNH_hydro"/>
</dbReference>
<protein>
    <recommendedName>
        <fullName evidence="1">SGNH hydrolase-type esterase domain-containing protein</fullName>
    </recommendedName>
</protein>
<dbReference type="SUPFAM" id="SSF52266">
    <property type="entry name" value="SGNH hydrolase"/>
    <property type="match status" value="1"/>
</dbReference>